<evidence type="ECO:0000313" key="3">
    <source>
        <dbReference type="EMBL" id="MBB3209482.1"/>
    </source>
</evidence>
<proteinExistence type="predicted"/>
<dbReference type="PROSITE" id="PS51318">
    <property type="entry name" value="TAT"/>
    <property type="match status" value="1"/>
</dbReference>
<gene>
    <name evidence="3" type="ORF">FHS27_005322</name>
</gene>
<dbReference type="SUPFAM" id="SSF48208">
    <property type="entry name" value="Six-hairpin glycosidases"/>
    <property type="match status" value="1"/>
</dbReference>
<sequence length="913" mass="101862">MNQSTSKLNVVDSCCSDAQCCSPKSTGRRGFIKATGLSAAMLLAGRSGVMAGPFSDSELDHPIPADKKLSKQWIESLYARGNPMTATGDDLKYIGMPINGICTGQVYLGGDGRLWRWNLDGARDFKKETPKGPRFLEPDVAASPMSQGFALQVHGVGSEKTHTLDEHGFADVTFTNHFPMATVDYVDPDCPVSVKLEACTPFIPLNRDDSSYPVIVMRYTITNTSDSEQEVVIAGWIENFSNRKSGIKAKGKKHCVYRELEGISTVECFANLDNAKLKRSADYGNIALGLLGDDRPTIVDIDRGQPGADGIFDTRSNEVEHRQVSTRDFDQRGFAAMGKTLSIGPGESETVTFTLSWRFPNVEYSRVFGKKTSLGINHYATQFPTAADAARTVAAKQEELLGATQMWTDTWYDSTLPYWFLERTFVTLNCVQTHTGQRLAKGQEPEHYNFDEGVKCCPGNCTHVWHYAQGLSRIFPQIERENRDQVEYGLGFDSKTGSIRFRYTDPKFGDAIDGNCGTILRVLRESQMSDDHAFLHRLWDRTRLSMDHVIAKWDPDEDGLLEGSQHNTLDEPWFGQVHWLINLYHAALKASAVMARQMNEPNVARRYEAIVAKGVPGMVDLLWNDDFGYFIHKPGPGKDEGHGSTNGCHIDQILGDSWLWNLGIEGVLPKDKVRQTLESLWKYNFAPDVGLFREKMTDGRWYAAAGNAGLIMCSFPYGKVEPKSGKKSYAGYLNECMTGFEWQVAAHMIWEGMVEKGLAIGKAIYDRYLPQDRNPYNEVECSDHYSRAMASYGAYLAICGYRYDGPQQRLAFAPRLTPNRFRAAFTTATGWGSFSQTAGDGKQAASIDLRYGTLDLKELSLDRVEGVAPNQVNVVVDAGPISTTFQQVKDRYVIQFDSRVRLNAGQKMEIQMT</sequence>
<dbReference type="Pfam" id="PF12215">
    <property type="entry name" value="Glyco_hydr_116N"/>
    <property type="match status" value="1"/>
</dbReference>
<protein>
    <submittedName>
        <fullName evidence="3">Uncharacterized protein (DUF608 family)</fullName>
    </submittedName>
</protein>
<dbReference type="EMBL" id="JACHXU010000024">
    <property type="protein sequence ID" value="MBB3209482.1"/>
    <property type="molecule type" value="Genomic_DNA"/>
</dbReference>
<dbReference type="InterPro" id="IPR008928">
    <property type="entry name" value="6-hairpin_glycosidase_sf"/>
</dbReference>
<dbReference type="GO" id="GO:0008422">
    <property type="term" value="F:beta-glucosidase activity"/>
    <property type="evidence" value="ECO:0007669"/>
    <property type="project" value="TreeGrafter"/>
</dbReference>
<evidence type="ECO:0000259" key="1">
    <source>
        <dbReference type="Pfam" id="PF04685"/>
    </source>
</evidence>
<dbReference type="InterPro" id="IPR024462">
    <property type="entry name" value="GH116_N"/>
</dbReference>
<dbReference type="InterPro" id="IPR006775">
    <property type="entry name" value="GH116_catalytic"/>
</dbReference>
<organism evidence="3 4">
    <name type="scientific">Aporhodopirellula rubra</name>
    <dbReference type="NCBI Taxonomy" id="980271"/>
    <lineage>
        <taxon>Bacteria</taxon>
        <taxon>Pseudomonadati</taxon>
        <taxon>Planctomycetota</taxon>
        <taxon>Planctomycetia</taxon>
        <taxon>Pirellulales</taxon>
        <taxon>Pirellulaceae</taxon>
        <taxon>Aporhodopirellula</taxon>
    </lineage>
</organism>
<reference evidence="3 4" key="1">
    <citation type="submission" date="2020-08" db="EMBL/GenBank/DDBJ databases">
        <title>Genomic Encyclopedia of Type Strains, Phase III (KMG-III): the genomes of soil and plant-associated and newly described type strains.</title>
        <authorList>
            <person name="Whitman W."/>
        </authorList>
    </citation>
    <scope>NUCLEOTIDE SEQUENCE [LARGE SCALE GENOMIC DNA]</scope>
    <source>
        <strain evidence="3 4">CECT 8075</strain>
    </source>
</reference>
<dbReference type="Proteomes" id="UP000536179">
    <property type="component" value="Unassembled WGS sequence"/>
</dbReference>
<feature type="domain" description="Glycosyl-hydrolase family 116 N-terminal" evidence="2">
    <location>
        <begin position="95"/>
        <end position="395"/>
    </location>
</feature>
<dbReference type="Gene3D" id="1.50.10.10">
    <property type="match status" value="1"/>
</dbReference>
<dbReference type="InterPro" id="IPR012341">
    <property type="entry name" value="6hp_glycosidase-like_sf"/>
</dbReference>
<dbReference type="AlphaFoldDB" id="A0A7W5H7B8"/>
<comment type="caution">
    <text evidence="3">The sequence shown here is derived from an EMBL/GenBank/DDBJ whole genome shotgun (WGS) entry which is preliminary data.</text>
</comment>
<feature type="domain" description="Glycosyl-hydrolase family 116 catalytic region" evidence="1">
    <location>
        <begin position="513"/>
        <end position="790"/>
    </location>
</feature>
<name>A0A7W5H7B8_9BACT</name>
<evidence type="ECO:0000259" key="2">
    <source>
        <dbReference type="Pfam" id="PF12215"/>
    </source>
</evidence>
<dbReference type="InterPro" id="IPR052566">
    <property type="entry name" value="Non-lysos_glucosylceramidase"/>
</dbReference>
<keyword evidence="4" id="KW-1185">Reference proteome</keyword>
<evidence type="ECO:0000313" key="4">
    <source>
        <dbReference type="Proteomes" id="UP000536179"/>
    </source>
</evidence>
<dbReference type="GO" id="GO:0005975">
    <property type="term" value="P:carbohydrate metabolic process"/>
    <property type="evidence" value="ECO:0007669"/>
    <property type="project" value="InterPro"/>
</dbReference>
<dbReference type="PANTHER" id="PTHR12654:SF0">
    <property type="entry name" value="NON-LYSOSOMAL GLUCOSYLCERAMIDASE"/>
    <property type="match status" value="1"/>
</dbReference>
<dbReference type="RefSeq" id="WP_184308128.1">
    <property type="nucleotide sequence ID" value="NZ_JACHXU010000024.1"/>
</dbReference>
<accession>A0A7W5H7B8</accession>
<dbReference type="InterPro" id="IPR006311">
    <property type="entry name" value="TAT_signal"/>
</dbReference>
<dbReference type="PANTHER" id="PTHR12654">
    <property type="entry name" value="BILE ACID BETA-GLUCOSIDASE-RELATED"/>
    <property type="match status" value="1"/>
</dbReference>
<dbReference type="Pfam" id="PF04685">
    <property type="entry name" value="DUF608"/>
    <property type="match status" value="1"/>
</dbReference>